<keyword evidence="5 7" id="KW-0472">Membrane</keyword>
<dbReference type="RefSeq" id="WP_259871245.1">
    <property type="nucleotide sequence ID" value="NZ_JAMQJZ010000001.1"/>
</dbReference>
<name>A0A9X3WFN7_9BACI</name>
<comment type="similarity">
    <text evidence="2">Belongs to the BMP lipoprotein family.</text>
</comment>
<evidence type="ECO:0000256" key="7">
    <source>
        <dbReference type="SAM" id="Phobius"/>
    </source>
</evidence>
<evidence type="ECO:0000259" key="8">
    <source>
        <dbReference type="Pfam" id="PF02608"/>
    </source>
</evidence>
<keyword evidence="3" id="KW-1003">Cell membrane</keyword>
<accession>A0A9X3WFN7</accession>
<evidence type="ECO:0000313" key="10">
    <source>
        <dbReference type="Proteomes" id="UP001145072"/>
    </source>
</evidence>
<dbReference type="SUPFAM" id="SSF53822">
    <property type="entry name" value="Periplasmic binding protein-like I"/>
    <property type="match status" value="1"/>
</dbReference>
<proteinExistence type="inferred from homology"/>
<organism evidence="9 10">
    <name type="scientific">Aquibacillus koreensis</name>
    <dbReference type="NCBI Taxonomy" id="279446"/>
    <lineage>
        <taxon>Bacteria</taxon>
        <taxon>Bacillati</taxon>
        <taxon>Bacillota</taxon>
        <taxon>Bacilli</taxon>
        <taxon>Bacillales</taxon>
        <taxon>Bacillaceae</taxon>
        <taxon>Aquibacillus</taxon>
    </lineage>
</organism>
<keyword evidence="4" id="KW-0732">Signal</keyword>
<keyword evidence="6" id="KW-0449">Lipoprotein</keyword>
<dbReference type="AlphaFoldDB" id="A0A9X3WFN7"/>
<dbReference type="Pfam" id="PF02608">
    <property type="entry name" value="Bmp"/>
    <property type="match status" value="1"/>
</dbReference>
<protein>
    <submittedName>
        <fullName evidence="9">BMP family ABC transporter substrate-binding protein</fullName>
    </submittedName>
</protein>
<dbReference type="Proteomes" id="UP001145072">
    <property type="component" value="Unassembled WGS sequence"/>
</dbReference>
<feature type="transmembrane region" description="Helical" evidence="7">
    <location>
        <begin position="7"/>
        <end position="27"/>
    </location>
</feature>
<dbReference type="InterPro" id="IPR028082">
    <property type="entry name" value="Peripla_BP_I"/>
</dbReference>
<feature type="domain" description="ABC transporter substrate-binding protein PnrA-like" evidence="8">
    <location>
        <begin position="44"/>
        <end position="292"/>
    </location>
</feature>
<evidence type="ECO:0000256" key="1">
    <source>
        <dbReference type="ARBA" id="ARBA00004193"/>
    </source>
</evidence>
<dbReference type="PANTHER" id="PTHR34296">
    <property type="entry name" value="TRANSCRIPTIONAL ACTIVATOR PROTEIN MED"/>
    <property type="match status" value="1"/>
</dbReference>
<comment type="caution">
    <text evidence="9">The sequence shown here is derived from an EMBL/GenBank/DDBJ whole genome shotgun (WGS) entry which is preliminary data.</text>
</comment>
<sequence>MQQSKQLRTILLFATIVVSFLIVLIALKSQEIMNTFNIGAQEKDKVVVLTSDVVNDQSWGGLAYKGKIMMEEQFPINVQFTSDLDTDEKMEQALEKVLKNEPDVIIGHGREFSPLFTKFSPNYADTQFVTIHGDAVHDNQSVYTFDQNEIEYIAGIMAALKTNSNKVGLIDVDEARSKNQGFEKGLLYYNSKIEFYYEYVGSRDDGIKATQILKDMIDDGVDVIYSKGNAYNQAVINYAKERDVYVIGYLEDQSYMAENIVLTSVLNDVPQAYIAILQDYYSTSGIPSGKVMLHEEDGVYKLAPYGPMFTEDELIYIESEIDRVNRERLSF</sequence>
<dbReference type="InterPro" id="IPR003760">
    <property type="entry name" value="PnrA-like"/>
</dbReference>
<keyword evidence="7" id="KW-0812">Transmembrane</keyword>
<keyword evidence="10" id="KW-1185">Reference proteome</keyword>
<evidence type="ECO:0000256" key="5">
    <source>
        <dbReference type="ARBA" id="ARBA00023136"/>
    </source>
</evidence>
<keyword evidence="7" id="KW-1133">Transmembrane helix</keyword>
<evidence type="ECO:0000256" key="6">
    <source>
        <dbReference type="ARBA" id="ARBA00023288"/>
    </source>
</evidence>
<evidence type="ECO:0000256" key="2">
    <source>
        <dbReference type="ARBA" id="ARBA00008610"/>
    </source>
</evidence>
<evidence type="ECO:0000313" key="9">
    <source>
        <dbReference type="EMBL" id="MDC3418925.1"/>
    </source>
</evidence>
<dbReference type="PANTHER" id="PTHR34296:SF2">
    <property type="entry name" value="ABC TRANSPORTER GUANOSINE-BINDING PROTEIN NUPN"/>
    <property type="match status" value="1"/>
</dbReference>
<gene>
    <name evidence="9" type="ORF">NC661_00810</name>
</gene>
<evidence type="ECO:0000256" key="3">
    <source>
        <dbReference type="ARBA" id="ARBA00022475"/>
    </source>
</evidence>
<evidence type="ECO:0000256" key="4">
    <source>
        <dbReference type="ARBA" id="ARBA00022729"/>
    </source>
</evidence>
<dbReference type="InterPro" id="IPR050957">
    <property type="entry name" value="BMP_lipoprotein"/>
</dbReference>
<reference evidence="9" key="1">
    <citation type="submission" date="2022-06" db="EMBL/GenBank/DDBJ databases">
        <title>Aquibacillus sp. a new bacterium isolated from soil saline samples.</title>
        <authorList>
            <person name="Galisteo C."/>
            <person name="De La Haba R."/>
            <person name="Sanchez-Porro C."/>
            <person name="Ventosa A."/>
        </authorList>
    </citation>
    <scope>NUCLEOTIDE SEQUENCE</scope>
    <source>
        <strain evidence="9">JCM 12387</strain>
    </source>
</reference>
<dbReference type="GO" id="GO:0005886">
    <property type="term" value="C:plasma membrane"/>
    <property type="evidence" value="ECO:0007669"/>
    <property type="project" value="UniProtKB-SubCell"/>
</dbReference>
<comment type="subcellular location">
    <subcellularLocation>
        <location evidence="1">Cell membrane</location>
        <topology evidence="1">Lipid-anchor</topology>
    </subcellularLocation>
</comment>
<dbReference type="Gene3D" id="3.40.50.2300">
    <property type="match status" value="2"/>
</dbReference>
<dbReference type="EMBL" id="JAMQJZ010000001">
    <property type="protein sequence ID" value="MDC3418925.1"/>
    <property type="molecule type" value="Genomic_DNA"/>
</dbReference>